<dbReference type="GO" id="GO:0016413">
    <property type="term" value="F:O-acetyltransferase activity"/>
    <property type="evidence" value="ECO:0007669"/>
    <property type="project" value="TreeGrafter"/>
</dbReference>
<evidence type="ECO:0000256" key="4">
    <source>
        <dbReference type="ARBA" id="ARBA00022692"/>
    </source>
</evidence>
<gene>
    <name evidence="9" type="ORF">DesU5LDRAFT_1880</name>
</gene>
<feature type="transmembrane region" description="Helical" evidence="7">
    <location>
        <begin position="186"/>
        <end position="206"/>
    </location>
</feature>
<keyword evidence="6 7" id="KW-0472">Membrane</keyword>
<name>I2Q1A1_9BACT</name>
<feature type="transmembrane region" description="Helical" evidence="7">
    <location>
        <begin position="161"/>
        <end position="179"/>
    </location>
</feature>
<feature type="domain" description="Acyltransferase 3" evidence="8">
    <location>
        <begin position="25"/>
        <end position="343"/>
    </location>
</feature>
<feature type="transmembrane region" description="Helical" evidence="7">
    <location>
        <begin position="230"/>
        <end position="249"/>
    </location>
</feature>
<accession>I2Q1A1</accession>
<dbReference type="OrthoDB" id="265992at2"/>
<evidence type="ECO:0000313" key="9">
    <source>
        <dbReference type="EMBL" id="EIG53557.1"/>
    </source>
</evidence>
<feature type="transmembrane region" description="Helical" evidence="7">
    <location>
        <begin position="109"/>
        <end position="126"/>
    </location>
</feature>
<dbReference type="Pfam" id="PF01757">
    <property type="entry name" value="Acyl_transf_3"/>
    <property type="match status" value="1"/>
</dbReference>
<feature type="transmembrane region" description="Helical" evidence="7">
    <location>
        <begin position="28"/>
        <end position="46"/>
    </location>
</feature>
<dbReference type="STRING" id="596152.DesU5LDRAFT_1880"/>
<dbReference type="GO" id="GO:0009246">
    <property type="term" value="P:enterobacterial common antigen biosynthetic process"/>
    <property type="evidence" value="ECO:0007669"/>
    <property type="project" value="TreeGrafter"/>
</dbReference>
<dbReference type="EMBL" id="JH600068">
    <property type="protein sequence ID" value="EIG53557.1"/>
    <property type="molecule type" value="Genomic_DNA"/>
</dbReference>
<evidence type="ECO:0000259" key="8">
    <source>
        <dbReference type="Pfam" id="PF01757"/>
    </source>
</evidence>
<feature type="transmembrane region" description="Helical" evidence="7">
    <location>
        <begin position="329"/>
        <end position="346"/>
    </location>
</feature>
<comment type="subcellular location">
    <subcellularLocation>
        <location evidence="1">Cell membrane</location>
        <topology evidence="1">Multi-pass membrane protein</topology>
    </subcellularLocation>
</comment>
<keyword evidence="9" id="KW-0808">Transferase</keyword>
<evidence type="ECO:0000256" key="6">
    <source>
        <dbReference type="ARBA" id="ARBA00023136"/>
    </source>
</evidence>
<evidence type="ECO:0000256" key="1">
    <source>
        <dbReference type="ARBA" id="ARBA00004651"/>
    </source>
</evidence>
<dbReference type="PANTHER" id="PTHR40074">
    <property type="entry name" value="O-ACETYLTRANSFERASE WECH"/>
    <property type="match status" value="1"/>
</dbReference>
<dbReference type="AlphaFoldDB" id="I2Q1A1"/>
<dbReference type="InterPro" id="IPR002656">
    <property type="entry name" value="Acyl_transf_3_dom"/>
</dbReference>
<evidence type="ECO:0000256" key="2">
    <source>
        <dbReference type="ARBA" id="ARBA00007400"/>
    </source>
</evidence>
<evidence type="ECO:0000256" key="7">
    <source>
        <dbReference type="SAM" id="Phobius"/>
    </source>
</evidence>
<dbReference type="HOGENOM" id="CLU_054154_0_0_7"/>
<feature type="transmembrane region" description="Helical" evidence="7">
    <location>
        <begin position="261"/>
        <end position="278"/>
    </location>
</feature>
<comment type="similarity">
    <text evidence="2">Belongs to the acyltransferase 3 family.</text>
</comment>
<reference evidence="9" key="1">
    <citation type="submission" date="2011-11" db="EMBL/GenBank/DDBJ databases">
        <title>Improved High-Quality Draft sequence of Desulfovibrio sp. U5L.</title>
        <authorList>
            <consortium name="US DOE Joint Genome Institute"/>
            <person name="Lucas S."/>
            <person name="Han J."/>
            <person name="Lapidus A."/>
            <person name="Cheng J.-F."/>
            <person name="Goodwin L."/>
            <person name="Pitluck S."/>
            <person name="Peters L."/>
            <person name="Ovchinnikova G."/>
            <person name="Held B."/>
            <person name="Detter J.C."/>
            <person name="Han C."/>
            <person name="Tapia R."/>
            <person name="Land M."/>
            <person name="Hauser L."/>
            <person name="Kyrpides N."/>
            <person name="Ivanova N."/>
            <person name="Pagani I."/>
            <person name="Gabster J."/>
            <person name="Walker C."/>
            <person name="Stolyar S."/>
            <person name="Stahl D."/>
            <person name="Arkin A."/>
            <person name="Dehal P."/>
            <person name="Hazen T."/>
            <person name="Woyke T."/>
        </authorList>
    </citation>
    <scope>NUCLEOTIDE SEQUENCE [LARGE SCALE GENOMIC DNA]</scope>
    <source>
        <strain evidence="9">U5L</strain>
    </source>
</reference>
<proteinExistence type="inferred from homology"/>
<dbReference type="PANTHER" id="PTHR40074:SF2">
    <property type="entry name" value="O-ACETYLTRANSFERASE WECH"/>
    <property type="match status" value="1"/>
</dbReference>
<evidence type="ECO:0000256" key="3">
    <source>
        <dbReference type="ARBA" id="ARBA00022475"/>
    </source>
</evidence>
<dbReference type="eggNOG" id="COG1835">
    <property type="taxonomic scope" value="Bacteria"/>
</dbReference>
<keyword evidence="4 7" id="KW-0812">Transmembrane</keyword>
<feature type="transmembrane region" description="Helical" evidence="7">
    <location>
        <begin position="66"/>
        <end position="88"/>
    </location>
</feature>
<keyword evidence="3" id="KW-1003">Cell membrane</keyword>
<protein>
    <submittedName>
        <fullName evidence="9">Acetyltransferase, fucose-4-O-acetylase</fullName>
    </submittedName>
</protein>
<keyword evidence="5 7" id="KW-1133">Transmembrane helix</keyword>
<organism evidence="9">
    <name type="scientific">Desulfovibrio sp. U5L</name>
    <dbReference type="NCBI Taxonomy" id="596152"/>
    <lineage>
        <taxon>Bacteria</taxon>
        <taxon>Pseudomonadati</taxon>
        <taxon>Thermodesulfobacteriota</taxon>
        <taxon>Desulfovibrionia</taxon>
        <taxon>Desulfovibrionales</taxon>
        <taxon>Desulfovibrionaceae</taxon>
        <taxon>Desulfovibrio</taxon>
    </lineage>
</organism>
<evidence type="ECO:0000256" key="5">
    <source>
        <dbReference type="ARBA" id="ARBA00022989"/>
    </source>
</evidence>
<sequence>MNDAVKPSFLLGPVREPIDRDVSKRIDVLRIILIGLIVLAHGARGITVRIADSGGAGPVADLMVNILNGHVDFVAVPLFFTISGFLFLRKFELTLPAYGEMVRSKFISLLIPYVLFNGLLAAWFYFVGSIEMMGSWGFLQSEGLVTKVLGLGTTPVNYPLWFLRDLLVVFLLSPVLLLFFKEAPGVGLVTLFVLWAGLDPAPYSYYGDFFAFYLGGYLARTRLPLAGVSWWQRAGTWLFVGLTIVLVAHQPLGITVDSVRLFLFKCNLVLGLVFFWRISAFPLIRDSAVLHRMARHSFFVYLAHEPTMSILQTRLLAVWKPVGDLQQIAFYWLSGLAVIVLLWGLGEILSRLVPAVYAVATGARRSTRRPAPPMAAASGG</sequence>
<dbReference type="GO" id="GO:0005886">
    <property type="term" value="C:plasma membrane"/>
    <property type="evidence" value="ECO:0007669"/>
    <property type="project" value="UniProtKB-SubCell"/>
</dbReference>